<keyword evidence="2" id="KW-0812">Transmembrane</keyword>
<reference evidence="3 4" key="1">
    <citation type="submission" date="2022-03" db="EMBL/GenBank/DDBJ databases">
        <authorList>
            <person name="Macdonald S."/>
            <person name="Ahmed S."/>
            <person name="Newling K."/>
        </authorList>
    </citation>
    <scope>NUCLEOTIDE SEQUENCE [LARGE SCALE GENOMIC DNA]</scope>
</reference>
<sequence>MLKPRVCEHQSNFLFSNTWQNILQKICKCRIALDLKSKEYIRSWKQLHLYKQNYDTEDIHALLSIHWSFPIYPERERKDMEEHIVESVKKMLVWLLITSVFQFHHNYIRETQQFPHNYIRETQVNRSNKQQFALTLPGTGLEVHQASVFSGAGDAFSRRRGTLSSTPTSAFISLFVVHFKIISLLVVHFKVKMLRSRSLLQIGEKDTRRSLCRRYELWFFVFTVVLPMALPNCPVCSPAVSREGSLATALLKFTGMFPDELHPGCAVDLTRALQPLMERRSQHSDSCFPSLGSETAKLPRIVPFHSYGARVQGNSSPDPNLIGRSSLSPPPSELPLPLVCAFLNGRSAYLRQTSLSTSVFDGHSACFRELVSPPT</sequence>
<evidence type="ECO:0000256" key="2">
    <source>
        <dbReference type="SAM" id="Phobius"/>
    </source>
</evidence>
<dbReference type="Proteomes" id="UP001642260">
    <property type="component" value="Unassembled WGS sequence"/>
</dbReference>
<keyword evidence="4" id="KW-1185">Reference proteome</keyword>
<gene>
    <name evidence="3" type="ORF">ERUC_LOCUS9583</name>
</gene>
<organism evidence="3 4">
    <name type="scientific">Eruca vesicaria subsp. sativa</name>
    <name type="common">Garden rocket</name>
    <name type="synonym">Eruca sativa</name>
    <dbReference type="NCBI Taxonomy" id="29727"/>
    <lineage>
        <taxon>Eukaryota</taxon>
        <taxon>Viridiplantae</taxon>
        <taxon>Streptophyta</taxon>
        <taxon>Embryophyta</taxon>
        <taxon>Tracheophyta</taxon>
        <taxon>Spermatophyta</taxon>
        <taxon>Magnoliopsida</taxon>
        <taxon>eudicotyledons</taxon>
        <taxon>Gunneridae</taxon>
        <taxon>Pentapetalae</taxon>
        <taxon>rosids</taxon>
        <taxon>malvids</taxon>
        <taxon>Brassicales</taxon>
        <taxon>Brassicaceae</taxon>
        <taxon>Brassiceae</taxon>
        <taxon>Eruca</taxon>
    </lineage>
</organism>
<protein>
    <submittedName>
        <fullName evidence="3">Uncharacterized protein</fullName>
    </submittedName>
</protein>
<accession>A0ABC8JCT0</accession>
<keyword evidence="2" id="KW-0472">Membrane</keyword>
<dbReference type="EMBL" id="CAKOAT010097376">
    <property type="protein sequence ID" value="CAH8322345.1"/>
    <property type="molecule type" value="Genomic_DNA"/>
</dbReference>
<evidence type="ECO:0000313" key="4">
    <source>
        <dbReference type="Proteomes" id="UP001642260"/>
    </source>
</evidence>
<dbReference type="AlphaFoldDB" id="A0ABC8JCT0"/>
<feature type="region of interest" description="Disordered" evidence="1">
    <location>
        <begin position="311"/>
        <end position="331"/>
    </location>
</feature>
<evidence type="ECO:0000256" key="1">
    <source>
        <dbReference type="SAM" id="MobiDB-lite"/>
    </source>
</evidence>
<name>A0ABC8JCT0_ERUVS</name>
<comment type="caution">
    <text evidence="3">The sequence shown here is derived from an EMBL/GenBank/DDBJ whole genome shotgun (WGS) entry which is preliminary data.</text>
</comment>
<feature type="transmembrane region" description="Helical" evidence="2">
    <location>
        <begin position="170"/>
        <end position="191"/>
    </location>
</feature>
<feature type="transmembrane region" description="Helical" evidence="2">
    <location>
        <begin position="212"/>
        <end position="230"/>
    </location>
</feature>
<keyword evidence="2" id="KW-1133">Transmembrane helix</keyword>
<proteinExistence type="predicted"/>
<evidence type="ECO:0000313" key="3">
    <source>
        <dbReference type="EMBL" id="CAH8322345.1"/>
    </source>
</evidence>